<accession>A0A1I4FW15</accession>
<evidence type="ECO:0000256" key="2">
    <source>
        <dbReference type="ARBA" id="ARBA00022801"/>
    </source>
</evidence>
<dbReference type="RefSeq" id="WP_093892356.1">
    <property type="nucleotide sequence ID" value="NZ_FOQY01000076.1"/>
</dbReference>
<dbReference type="Gene3D" id="3.40.50.1820">
    <property type="entry name" value="alpha/beta hydrolase"/>
    <property type="match status" value="1"/>
</dbReference>
<dbReference type="GeneID" id="96303890"/>
<evidence type="ECO:0000259" key="3">
    <source>
        <dbReference type="Pfam" id="PF00561"/>
    </source>
</evidence>
<name>A0A1I4FW15_9ACTN</name>
<dbReference type="PRINTS" id="PR00111">
    <property type="entry name" value="ABHYDROLASE"/>
</dbReference>
<dbReference type="InterPro" id="IPR050266">
    <property type="entry name" value="AB_hydrolase_sf"/>
</dbReference>
<dbReference type="GO" id="GO:0016020">
    <property type="term" value="C:membrane"/>
    <property type="evidence" value="ECO:0007669"/>
    <property type="project" value="TreeGrafter"/>
</dbReference>
<dbReference type="GO" id="GO:0006508">
    <property type="term" value="P:proteolysis"/>
    <property type="evidence" value="ECO:0007669"/>
    <property type="project" value="InterPro"/>
</dbReference>
<evidence type="ECO:0000313" key="4">
    <source>
        <dbReference type="EMBL" id="SFL22082.1"/>
    </source>
</evidence>
<keyword evidence="2" id="KW-0378">Hydrolase</keyword>
<gene>
    <name evidence="4" type="ORF">SAMN05216275_1764</name>
</gene>
<dbReference type="GO" id="GO:0004177">
    <property type="term" value="F:aminopeptidase activity"/>
    <property type="evidence" value="ECO:0007669"/>
    <property type="project" value="UniProtKB-EC"/>
</dbReference>
<feature type="domain" description="AB hydrolase-1" evidence="3">
    <location>
        <begin position="33"/>
        <end position="274"/>
    </location>
</feature>
<keyword evidence="5" id="KW-1185">Reference proteome</keyword>
<dbReference type="PANTHER" id="PTHR43798">
    <property type="entry name" value="MONOACYLGLYCEROL LIPASE"/>
    <property type="match status" value="1"/>
</dbReference>
<dbReference type="Pfam" id="PF00561">
    <property type="entry name" value="Abhydrolase_1"/>
    <property type="match status" value="1"/>
</dbReference>
<dbReference type="InterPro" id="IPR002410">
    <property type="entry name" value="Peptidase_S33"/>
</dbReference>
<dbReference type="InterPro" id="IPR029058">
    <property type="entry name" value="AB_hydrolase_fold"/>
</dbReference>
<evidence type="ECO:0000256" key="1">
    <source>
        <dbReference type="ARBA" id="ARBA00010088"/>
    </source>
</evidence>
<organism evidence="4 5">
    <name type="scientific">Streptosporangium canum</name>
    <dbReference type="NCBI Taxonomy" id="324952"/>
    <lineage>
        <taxon>Bacteria</taxon>
        <taxon>Bacillati</taxon>
        <taxon>Actinomycetota</taxon>
        <taxon>Actinomycetes</taxon>
        <taxon>Streptosporangiales</taxon>
        <taxon>Streptosporangiaceae</taxon>
        <taxon>Streptosporangium</taxon>
    </lineage>
</organism>
<comment type="similarity">
    <text evidence="1">Belongs to the peptidase S33 family.</text>
</comment>
<reference evidence="5" key="1">
    <citation type="submission" date="2016-10" db="EMBL/GenBank/DDBJ databases">
        <authorList>
            <person name="Varghese N."/>
            <person name="Submissions S."/>
        </authorList>
    </citation>
    <scope>NUCLEOTIDE SEQUENCE [LARGE SCALE GENOMIC DNA]</scope>
    <source>
        <strain evidence="5">CGMCC 4.2126</strain>
    </source>
</reference>
<protein>
    <submittedName>
        <fullName evidence="4">Proline iminopeptidase</fullName>
    </submittedName>
</protein>
<dbReference type="Proteomes" id="UP000199111">
    <property type="component" value="Unassembled WGS sequence"/>
</dbReference>
<dbReference type="EMBL" id="FOQY01000076">
    <property type="protein sequence ID" value="SFL22082.1"/>
    <property type="molecule type" value="Genomic_DNA"/>
</dbReference>
<dbReference type="PRINTS" id="PR00793">
    <property type="entry name" value="PROAMNOPTASE"/>
</dbReference>
<dbReference type="PANTHER" id="PTHR43798:SF33">
    <property type="entry name" value="HYDROLASE, PUTATIVE (AFU_ORTHOLOGUE AFUA_2G14860)-RELATED"/>
    <property type="match status" value="1"/>
</dbReference>
<sequence length="298" mass="33127">MTTSRKQTEEDTVFVEINGNPLAVEVMGPENAPAMIVHHGAPGLGSRAEPRRSFGPFSDRLRVVVFDARGSGESGDAGPFSHAQWVADVEAIRQHFDLGRIVMAGGSYGGFIAMEYALAHPENVAALVLRDTAANTDYDHLAVERARTTDRVRIPEWVIERIGTGRFTGNEEFREYWRAILPLYDHDYDPEAVERRVAQTSYHYATHNEAFGVNMPAYDLTPRLHEITCPTLVTVGRHDWRTPVQASQAIADLVPGGELVVFEKSGHSPQLEEPELFQQVVRDFLTRAGVLDPRAGRP</sequence>
<dbReference type="InterPro" id="IPR000073">
    <property type="entry name" value="AB_hydrolase_1"/>
</dbReference>
<evidence type="ECO:0000313" key="5">
    <source>
        <dbReference type="Proteomes" id="UP000199111"/>
    </source>
</evidence>
<dbReference type="AlphaFoldDB" id="A0A1I4FW15"/>
<proteinExistence type="inferred from homology"/>
<dbReference type="SUPFAM" id="SSF53474">
    <property type="entry name" value="alpha/beta-Hydrolases"/>
    <property type="match status" value="1"/>
</dbReference>